<gene>
    <name evidence="1" type="ORF">OWV82_000881</name>
</gene>
<keyword evidence="1" id="KW-0472">Membrane</keyword>
<proteinExistence type="predicted"/>
<evidence type="ECO:0000313" key="2">
    <source>
        <dbReference type="Proteomes" id="UP001164539"/>
    </source>
</evidence>
<dbReference type="Proteomes" id="UP001164539">
    <property type="component" value="Chromosome 1"/>
</dbReference>
<organism evidence="1 2">
    <name type="scientific">Melia azedarach</name>
    <name type="common">Chinaberry tree</name>
    <dbReference type="NCBI Taxonomy" id="155640"/>
    <lineage>
        <taxon>Eukaryota</taxon>
        <taxon>Viridiplantae</taxon>
        <taxon>Streptophyta</taxon>
        <taxon>Embryophyta</taxon>
        <taxon>Tracheophyta</taxon>
        <taxon>Spermatophyta</taxon>
        <taxon>Magnoliopsida</taxon>
        <taxon>eudicotyledons</taxon>
        <taxon>Gunneridae</taxon>
        <taxon>Pentapetalae</taxon>
        <taxon>rosids</taxon>
        <taxon>malvids</taxon>
        <taxon>Sapindales</taxon>
        <taxon>Meliaceae</taxon>
        <taxon>Melia</taxon>
    </lineage>
</organism>
<reference evidence="1 2" key="1">
    <citation type="journal article" date="2023" name="Science">
        <title>Complex scaffold remodeling in plant triterpene biosynthesis.</title>
        <authorList>
            <person name="De La Pena R."/>
            <person name="Hodgson H."/>
            <person name="Liu J.C."/>
            <person name="Stephenson M.J."/>
            <person name="Martin A.C."/>
            <person name="Owen C."/>
            <person name="Harkess A."/>
            <person name="Leebens-Mack J."/>
            <person name="Jimenez L.E."/>
            <person name="Osbourn A."/>
            <person name="Sattely E.S."/>
        </authorList>
    </citation>
    <scope>NUCLEOTIDE SEQUENCE [LARGE SCALE GENOMIC DNA]</scope>
    <source>
        <strain evidence="2">cv. JPN11</strain>
        <tissue evidence="1">Leaf</tissue>
    </source>
</reference>
<name>A0ACC1YWJ4_MELAZ</name>
<comment type="caution">
    <text evidence="1">The sequence shown here is derived from an EMBL/GenBank/DDBJ whole genome shotgun (WGS) entry which is preliminary data.</text>
</comment>
<protein>
    <submittedName>
        <fullName evidence="1">Transmembrane protein</fullName>
    </submittedName>
</protein>
<keyword evidence="2" id="KW-1185">Reference proteome</keyword>
<sequence>MDHLASREKELEVDLESGGTTSEEDGTNDQFSANGQTNKIFNGISTGHFGSDGSVKGNCGMNLHSNSPKLGEAVNENVELFLDKNSEDESKENVASLGKKSLEGKCKKANPRKPPRPPRPPRGPSLDAADQKLVRELADLAMRKRARIDRIKTLKKMKAAKASNSYSNLSAMIITLIFCLVIIFQGLCPKSSRSVSIYGSPAPAVASSESLISVQFYKSFSAHERGGPAPSSVNLAKGQVFSSGSEGEQNKPTK</sequence>
<keyword evidence="1" id="KW-0812">Transmembrane</keyword>
<evidence type="ECO:0000313" key="1">
    <source>
        <dbReference type="EMBL" id="KAJ4727846.1"/>
    </source>
</evidence>
<accession>A0ACC1YWJ4</accession>
<dbReference type="EMBL" id="CM051394">
    <property type="protein sequence ID" value="KAJ4727846.1"/>
    <property type="molecule type" value="Genomic_DNA"/>
</dbReference>